<proteinExistence type="predicted"/>
<dbReference type="InterPro" id="IPR018485">
    <property type="entry name" value="FGGY_C"/>
</dbReference>
<accession>X0XA13</accession>
<dbReference type="GO" id="GO:0016301">
    <property type="term" value="F:kinase activity"/>
    <property type="evidence" value="ECO:0007669"/>
    <property type="project" value="UniProtKB-KW"/>
</dbReference>
<protein>
    <recommendedName>
        <fullName evidence="4">Carbohydrate kinase FGGY C-terminal domain-containing protein</fullName>
    </recommendedName>
</protein>
<feature type="domain" description="Carbohydrate kinase FGGY C-terminal" evidence="4">
    <location>
        <begin position="77"/>
        <end position="243"/>
    </location>
</feature>
<dbReference type="AlphaFoldDB" id="X0XA13"/>
<dbReference type="InterPro" id="IPR050406">
    <property type="entry name" value="FGGY_Carb_Kinase"/>
</dbReference>
<evidence type="ECO:0000256" key="2">
    <source>
        <dbReference type="ARBA" id="ARBA00022777"/>
    </source>
</evidence>
<comment type="caution">
    <text evidence="5">The sequence shown here is derived from an EMBL/GenBank/DDBJ whole genome shotgun (WGS) entry which is preliminary data.</text>
</comment>
<name>X0XA13_9ZZZZ</name>
<dbReference type="GO" id="GO:0005975">
    <property type="term" value="P:carbohydrate metabolic process"/>
    <property type="evidence" value="ECO:0007669"/>
    <property type="project" value="InterPro"/>
</dbReference>
<dbReference type="Pfam" id="PF02782">
    <property type="entry name" value="FGGY_C"/>
    <property type="match status" value="1"/>
</dbReference>
<evidence type="ECO:0000313" key="5">
    <source>
        <dbReference type="EMBL" id="GAG21801.1"/>
    </source>
</evidence>
<gene>
    <name evidence="5" type="ORF">S01H1_47472</name>
</gene>
<dbReference type="PANTHER" id="PTHR43095">
    <property type="entry name" value="SUGAR KINASE"/>
    <property type="match status" value="1"/>
</dbReference>
<sequence>PGKQAGEVTSGAAKETGLSPKTPVMIGMGDTQSGYIGSGIISPGDAGIVAGSFWLPSVISSEPLIDLSKRIRTNCHAIENLWILESCSFYTGLAIRWFRDAFCQEETLKARKLGKDPYELMDEMAERVAPGSHGMQVILSNIGNNSHWIHASPAFLNFNVLDPRSYNKATFYRALLENTSYQSLGEFNNIVEVCGSWPKEIVFSGGGSNSPLLAQILADTLDIPVKVPLVHESTALGAAIMSACGIGIYDSVAAACKKAVHF</sequence>
<evidence type="ECO:0000256" key="1">
    <source>
        <dbReference type="ARBA" id="ARBA00022679"/>
    </source>
</evidence>
<reference evidence="5" key="1">
    <citation type="journal article" date="2014" name="Front. Microbiol.">
        <title>High frequency of phylogenetically diverse reductive dehalogenase-homologous genes in deep subseafloor sedimentary metagenomes.</title>
        <authorList>
            <person name="Kawai M."/>
            <person name="Futagami T."/>
            <person name="Toyoda A."/>
            <person name="Takaki Y."/>
            <person name="Nishi S."/>
            <person name="Hori S."/>
            <person name="Arai W."/>
            <person name="Tsubouchi T."/>
            <person name="Morono Y."/>
            <person name="Uchiyama I."/>
            <person name="Ito T."/>
            <person name="Fujiyama A."/>
            <person name="Inagaki F."/>
            <person name="Takami H."/>
        </authorList>
    </citation>
    <scope>NUCLEOTIDE SEQUENCE</scope>
    <source>
        <strain evidence="5">Expedition CK06-06</strain>
    </source>
</reference>
<dbReference type="Gene3D" id="3.30.420.40">
    <property type="match status" value="2"/>
</dbReference>
<dbReference type="PANTHER" id="PTHR43095:SF1">
    <property type="entry name" value="AUTOINDUCER-2 KINASE"/>
    <property type="match status" value="1"/>
</dbReference>
<dbReference type="InterPro" id="IPR043129">
    <property type="entry name" value="ATPase_NBD"/>
</dbReference>
<evidence type="ECO:0000259" key="4">
    <source>
        <dbReference type="Pfam" id="PF02782"/>
    </source>
</evidence>
<feature type="non-terminal residue" evidence="5">
    <location>
        <position position="1"/>
    </location>
</feature>
<keyword evidence="1" id="KW-0808">Transferase</keyword>
<organism evidence="5">
    <name type="scientific">marine sediment metagenome</name>
    <dbReference type="NCBI Taxonomy" id="412755"/>
    <lineage>
        <taxon>unclassified sequences</taxon>
        <taxon>metagenomes</taxon>
        <taxon>ecological metagenomes</taxon>
    </lineage>
</organism>
<feature type="non-terminal residue" evidence="5">
    <location>
        <position position="262"/>
    </location>
</feature>
<evidence type="ECO:0000256" key="3">
    <source>
        <dbReference type="SAM" id="MobiDB-lite"/>
    </source>
</evidence>
<dbReference type="SUPFAM" id="SSF53067">
    <property type="entry name" value="Actin-like ATPase domain"/>
    <property type="match status" value="1"/>
</dbReference>
<dbReference type="EMBL" id="BARS01030437">
    <property type="protein sequence ID" value="GAG21801.1"/>
    <property type="molecule type" value="Genomic_DNA"/>
</dbReference>
<feature type="region of interest" description="Disordered" evidence="3">
    <location>
        <begin position="1"/>
        <end position="23"/>
    </location>
</feature>
<keyword evidence="2" id="KW-0418">Kinase</keyword>